<dbReference type="OrthoDB" id="5652970at2"/>
<evidence type="ECO:0000313" key="2">
    <source>
        <dbReference type="Proteomes" id="UP000197003"/>
    </source>
</evidence>
<dbReference type="EMBL" id="CP020946">
    <property type="protein sequence ID" value="ASD63018.1"/>
    <property type="molecule type" value="Genomic_DNA"/>
</dbReference>
<reference evidence="1 2" key="1">
    <citation type="submission" date="2017-04" db="EMBL/GenBank/DDBJ databases">
        <title>Whole genome sequence of Bdellovibrio bacteriovorus strain SSB218315.</title>
        <authorList>
            <person name="Oyedara O."/>
            <person name="Rodriguez-Perez M.A."/>
        </authorList>
    </citation>
    <scope>NUCLEOTIDE SEQUENCE [LARGE SCALE GENOMIC DNA]</scope>
    <source>
        <strain evidence="1 2">SSB218315</strain>
    </source>
</reference>
<proteinExistence type="predicted"/>
<dbReference type="PROSITE" id="PS51257">
    <property type="entry name" value="PROKAR_LIPOPROTEIN"/>
    <property type="match status" value="1"/>
</dbReference>
<dbReference type="PANTHER" id="PTHR45982">
    <property type="entry name" value="REGULATOR OF CHROMOSOME CONDENSATION"/>
    <property type="match status" value="1"/>
</dbReference>
<dbReference type="PRINTS" id="PR00633">
    <property type="entry name" value="RCCNDNSATION"/>
</dbReference>
<name>A0A1Z3N6C5_BDEBC</name>
<dbReference type="GO" id="GO:0005737">
    <property type="term" value="C:cytoplasm"/>
    <property type="evidence" value="ECO:0007669"/>
    <property type="project" value="TreeGrafter"/>
</dbReference>
<accession>A0A1Z3N6C5</accession>
<dbReference type="InterPro" id="IPR051553">
    <property type="entry name" value="Ran_GTPase-activating"/>
</dbReference>
<dbReference type="PANTHER" id="PTHR45982:SF1">
    <property type="entry name" value="REGULATOR OF CHROMOSOME CONDENSATION"/>
    <property type="match status" value="1"/>
</dbReference>
<gene>
    <name evidence="1" type="ORF">B9G79_05260</name>
</gene>
<sequence>MNILVRSAKLLLICLPAFMGAVGCTLKADLLQKSLPSIEAPDVGDGDGETDNDLSGYFPVDKTTPFFQDDFNRDDELLASNIKWIDLGGAPTRLTNKEVSTSDNSGQLLISPNNPAVFPDQPKVYLESSVVFDSSADQIFGITPAADMGSMNIVGCFYRFTAATQTLSIYAGDFMSFYGGALTPYLTLTNYPVESPNYLGCEVDEVAGTATVFHNLIELGTASVVVPPSASAVPLIIALGSIVVDNVKAFPSFEVGRDPNGDNKLKIYNPPYQKHYLSNLANFVLQGYCADDGATIQVKDSPPGTFQSGPVTCAGNKFSIPLDLSDVTRFAEGTNQIRIEYTVGGVSSEYFWHFIHVPTPPPPVVSIAIGAPSPSSGSSTTEFEWSVTYQNASAISLNSSDITLSGNTTGCVVSIVNTGPSSRTVKVTGCSAGSGSVAISLKAGTAVNSVAVPAGPQGPSAAALLKPSISIGSSTPDHGGNGITEFVWPITYTGASTISLSSADVFLVGTASKTGCSVSIAGSGTVNRQVKVSGCQATSGTLAIVITAGTAQGSNGTLAPASATSPSVTMMVPLSIRTFAPYETSAGARKGYRFQIAFDGATAATLDPTDVVLAGATADCVVEVEAYDFTTFQVGYINLWDCSSLAYGAAVTISVKEGVATNSYGDLSPALPNATVIVLDNQIEVSFAKAVDVIPGGASTNTQQLMLALDRPSPVDVLVEYTVSPFFTTAANPTNFNLPSRGTVLVPAGQTSWPVSYSYHGGLSTDGHKILQVGISGVVAVGYRAVVGVNQVARRVISEESGRVTQMVLSQGDEPVFMCSLRGGRVFCIGDNTYGQLGDGTTVNKTAPTQVVGGDVFTEISAGSKSVCGITSAGVVKCWGDNSNGQLGDSTTVSKSVPTAVSDASTYKSISVGNMHACGVTTAGVTKCWGSNNILGNGGATPLVPTAVTGGDLYNSVSAGAFTTCGILTSGLVKCWGDNEYGQIGDGTSGMWEDRAAPTAVSDSDTYSVVSVGYGHVCGVLVSGGVKCWGNNEYGQVGDGTTTPRLVPTPISGADTYVTVFSSRGKFYGWPDYNIYDQSCGVTSAGVVKCWGYSLGLVPEQKINGQFVSVVTGLSRHCAVDVNGVAQCWGASSEIALGDALDGRLTSPVLSPTLTADTTLYDSISGSALNRCGISTTGGELRCWGVRSGQEKDMSILMNSGDQYVKVAPGRSHSCGITSTGTAKCWGDGFAGKLGTFKTAEVRIPEPVFGNDTYTDIAVSYHHTCAVTSTGQAKCWGYNNTGELGNGNTSTVYGPQTVVGGDSFKAIAVSPGRSCGITTSDALKCWGLGFYYGGNRLTPVEIAGGPYKAIAMSELAQHACGLTTAGKIWCWGNNDFGQLGDGTANSREEAVAVSGSETYKAVYVGGGTTCGLTTSGAALCWGAYVGDGTIISRTSPTAVTGGDVYTSLSVSADYTCGVTDAGLVKCWGLNQKGQLGDGTTVDKYAPTAVLGADSYKAVSTGVVWSDADGNSTCALTVAGRVKCWGGSQKGLGVGNLRSAYQPIPMAL</sequence>
<dbReference type="SUPFAM" id="SSF50985">
    <property type="entry name" value="RCC1/BLIP-II"/>
    <property type="match status" value="3"/>
</dbReference>
<dbReference type="Proteomes" id="UP000197003">
    <property type="component" value="Chromosome"/>
</dbReference>
<dbReference type="InterPro" id="IPR000408">
    <property type="entry name" value="Reg_chr_condens"/>
</dbReference>
<evidence type="ECO:0000313" key="1">
    <source>
        <dbReference type="EMBL" id="ASD63018.1"/>
    </source>
</evidence>
<dbReference type="Gene3D" id="2.130.10.30">
    <property type="entry name" value="Regulator of chromosome condensation 1/beta-lactamase-inhibitor protein II"/>
    <property type="match status" value="4"/>
</dbReference>
<dbReference type="InterPro" id="IPR009091">
    <property type="entry name" value="RCC1/BLIP-II"/>
</dbReference>
<dbReference type="Pfam" id="PF13540">
    <property type="entry name" value="RCC1_2"/>
    <property type="match status" value="6"/>
</dbReference>
<dbReference type="Pfam" id="PF00415">
    <property type="entry name" value="RCC1"/>
    <property type="match status" value="2"/>
</dbReference>
<protein>
    <submittedName>
        <fullName evidence="1">Uncharacterized protein</fullName>
    </submittedName>
</protein>
<dbReference type="RefSeq" id="WP_088564603.1">
    <property type="nucleotide sequence ID" value="NZ_CP020946.1"/>
</dbReference>
<organism evidence="1 2">
    <name type="scientific">Bdellovibrio bacteriovorus</name>
    <dbReference type="NCBI Taxonomy" id="959"/>
    <lineage>
        <taxon>Bacteria</taxon>
        <taxon>Pseudomonadati</taxon>
        <taxon>Bdellovibrionota</taxon>
        <taxon>Bdellovibrionia</taxon>
        <taxon>Bdellovibrionales</taxon>
        <taxon>Pseudobdellovibrionaceae</taxon>
        <taxon>Bdellovibrio</taxon>
    </lineage>
</organism>
<dbReference type="PROSITE" id="PS50012">
    <property type="entry name" value="RCC1_3"/>
    <property type="match status" value="7"/>
</dbReference>
<dbReference type="GO" id="GO:0005085">
    <property type="term" value="F:guanyl-nucleotide exchange factor activity"/>
    <property type="evidence" value="ECO:0007669"/>
    <property type="project" value="TreeGrafter"/>
</dbReference>